<protein>
    <recommendedName>
        <fullName evidence="3">Ribosomal protein S11</fullName>
    </recommendedName>
</protein>
<gene>
    <name evidence="1" type="ORF">QR685DRAFT_513162</name>
</gene>
<reference evidence="1 2" key="1">
    <citation type="submission" date="2023-09" db="EMBL/GenBank/DDBJ databases">
        <title>Multi-omics analysis of a traditional fermented food reveals byproduct-associated fungal strains for waste-to-food upcycling.</title>
        <authorList>
            <consortium name="Lawrence Berkeley National Laboratory"/>
            <person name="Rekdal V.M."/>
            <person name="Villalobos-Escobedo J.M."/>
            <person name="Rodriguez-Valeron N."/>
            <person name="Garcia M.O."/>
            <person name="Vasquez D.P."/>
            <person name="Damayanti I."/>
            <person name="Sorensen P.M."/>
            <person name="Baidoo E.E."/>
            <person name="De Carvalho A.C."/>
            <person name="Riley R."/>
            <person name="Lipzen A."/>
            <person name="He G."/>
            <person name="Yan M."/>
            <person name="Haridas S."/>
            <person name="Daum C."/>
            <person name="Yoshinaga Y."/>
            <person name="Ng V."/>
            <person name="Grigoriev I.V."/>
            <person name="Munk R."/>
            <person name="Nuraida L."/>
            <person name="Wijaya C.H."/>
            <person name="Morales P.-C."/>
            <person name="Keasling J.D."/>
        </authorList>
    </citation>
    <scope>NUCLEOTIDE SEQUENCE [LARGE SCALE GENOMIC DNA]</scope>
    <source>
        <strain evidence="1 2">FGSC 2613</strain>
    </source>
</reference>
<proteinExistence type="predicted"/>
<comment type="caution">
    <text evidence="1">The sequence shown here is derived from an EMBL/GenBank/DDBJ whole genome shotgun (WGS) entry which is preliminary data.</text>
</comment>
<name>A0ABR3DSF7_NEUIN</name>
<accession>A0ABR3DSF7</accession>
<sequence>MIGSGKVYTPFRARDDPQVSYQYGSEPSQTVAKTILDAGIHNCGRAVLKVRGVANKKKKFVTGHINIIMLKTMRVTTS</sequence>
<evidence type="ECO:0000313" key="1">
    <source>
        <dbReference type="EMBL" id="KAL0475594.1"/>
    </source>
</evidence>
<evidence type="ECO:0008006" key="3">
    <source>
        <dbReference type="Google" id="ProtNLM"/>
    </source>
</evidence>
<dbReference type="Proteomes" id="UP001451303">
    <property type="component" value="Unassembled WGS sequence"/>
</dbReference>
<keyword evidence="2" id="KW-1185">Reference proteome</keyword>
<organism evidence="1 2">
    <name type="scientific">Neurospora intermedia</name>
    <dbReference type="NCBI Taxonomy" id="5142"/>
    <lineage>
        <taxon>Eukaryota</taxon>
        <taxon>Fungi</taxon>
        <taxon>Dikarya</taxon>
        <taxon>Ascomycota</taxon>
        <taxon>Pezizomycotina</taxon>
        <taxon>Sordariomycetes</taxon>
        <taxon>Sordariomycetidae</taxon>
        <taxon>Sordariales</taxon>
        <taxon>Sordariaceae</taxon>
        <taxon>Neurospora</taxon>
    </lineage>
</organism>
<dbReference type="EMBL" id="JAVLET010000001">
    <property type="protein sequence ID" value="KAL0475594.1"/>
    <property type="molecule type" value="Genomic_DNA"/>
</dbReference>
<evidence type="ECO:0000313" key="2">
    <source>
        <dbReference type="Proteomes" id="UP001451303"/>
    </source>
</evidence>